<dbReference type="EMBL" id="CAJVPY010009985">
    <property type="protein sequence ID" value="CAG8714358.1"/>
    <property type="molecule type" value="Genomic_DNA"/>
</dbReference>
<dbReference type="AlphaFoldDB" id="A0A9N9I031"/>
<evidence type="ECO:0000313" key="13">
    <source>
        <dbReference type="Proteomes" id="UP000789405"/>
    </source>
</evidence>
<evidence type="ECO:0000256" key="5">
    <source>
        <dbReference type="ARBA" id="ARBA00022692"/>
    </source>
</evidence>
<keyword evidence="13" id="KW-1185">Reference proteome</keyword>
<dbReference type="InterPro" id="IPR044880">
    <property type="entry name" value="NCX_ion-bd_dom_sf"/>
</dbReference>
<feature type="non-terminal residue" evidence="12">
    <location>
        <position position="317"/>
    </location>
</feature>
<keyword evidence="10" id="KW-0926">Vacuole</keyword>
<evidence type="ECO:0000313" key="12">
    <source>
        <dbReference type="EMBL" id="CAG8714358.1"/>
    </source>
</evidence>
<proteinExistence type="inferred from homology"/>
<dbReference type="InterPro" id="IPR004798">
    <property type="entry name" value="CAX-like"/>
</dbReference>
<feature type="transmembrane region" description="Helical" evidence="10">
    <location>
        <begin position="39"/>
        <end position="55"/>
    </location>
</feature>
<feature type="transmembrane region" description="Helical" evidence="10">
    <location>
        <begin position="61"/>
        <end position="80"/>
    </location>
</feature>
<dbReference type="GO" id="GO:0015369">
    <property type="term" value="F:calcium:proton antiporter activity"/>
    <property type="evidence" value="ECO:0007669"/>
    <property type="project" value="UniProtKB-UniRule"/>
</dbReference>
<keyword evidence="7 10" id="KW-1133">Transmembrane helix</keyword>
<comment type="caution">
    <text evidence="12">The sequence shown here is derived from an EMBL/GenBank/DDBJ whole genome shotgun (WGS) entry which is preliminary data.</text>
</comment>
<dbReference type="GO" id="GO:0005774">
    <property type="term" value="C:vacuolar membrane"/>
    <property type="evidence" value="ECO:0007669"/>
    <property type="project" value="UniProtKB-SubCell"/>
</dbReference>
<evidence type="ECO:0000256" key="6">
    <source>
        <dbReference type="ARBA" id="ARBA00022837"/>
    </source>
</evidence>
<name>A0A9N9I031_9GLOM</name>
<dbReference type="NCBIfam" id="TIGR00378">
    <property type="entry name" value="cax"/>
    <property type="match status" value="1"/>
</dbReference>
<feature type="transmembrane region" description="Helical" evidence="10">
    <location>
        <begin position="163"/>
        <end position="180"/>
    </location>
</feature>
<evidence type="ECO:0000256" key="8">
    <source>
        <dbReference type="ARBA" id="ARBA00023065"/>
    </source>
</evidence>
<feature type="transmembrane region" description="Helical" evidence="10">
    <location>
        <begin position="92"/>
        <end position="114"/>
    </location>
</feature>
<accession>A0A9N9I031</accession>
<feature type="domain" description="Sodium/calcium exchanger membrane region" evidence="11">
    <location>
        <begin position="245"/>
        <end position="316"/>
    </location>
</feature>
<keyword evidence="9 10" id="KW-0472">Membrane</keyword>
<keyword evidence="6 10" id="KW-0106">Calcium</keyword>
<keyword evidence="10" id="KW-0050">Antiport</keyword>
<sequence>MDPTHGPIHIDDQIESIEPLYKPPTITHSLNAALYSSKLNVLLIFVPLGFLAHFLEWNSATIFILNFLGLIPLANLLGFVTEDIANRCGQAVGGLLNATFGNAEELIIAVLALMRGEIRIVQASMLGSIISNLLLVLGSCFIAGGYKHKEQDFNKKAAQTNSGLLAIACIGLVIPAAFHFEGSYQDDNANRDNLQHDQDLNLSRGIALVLLVIYVLFLYFQLKTHAYLYREEESEDPELSFGASIFLLSFITIIITFSSDFLIDSIEGIVDLGLNKTFVGLILLPIVGNAAEHASAIKVAMKNKMDLAISIAVGSST</sequence>
<comment type="subcellular location">
    <subcellularLocation>
        <location evidence="1">Endomembrane system</location>
        <topology evidence="1">Multi-pass membrane protein</topology>
    </subcellularLocation>
    <subcellularLocation>
        <location evidence="10">Vacuole membrane</location>
    </subcellularLocation>
</comment>
<evidence type="ECO:0000256" key="4">
    <source>
        <dbReference type="ARBA" id="ARBA00022568"/>
    </source>
</evidence>
<protein>
    <recommendedName>
        <fullName evidence="10">Vacuolar calcium ion transporter</fullName>
    </recommendedName>
</protein>
<dbReference type="OrthoDB" id="1699231at2759"/>
<keyword evidence="5 10" id="KW-0812">Transmembrane</keyword>
<evidence type="ECO:0000256" key="10">
    <source>
        <dbReference type="RuleBase" id="RU365028"/>
    </source>
</evidence>
<comment type="similarity">
    <text evidence="2 10">Belongs to the Ca(2+):cation antiporter (CaCA) (TC 2.A.19) family.</text>
</comment>
<feature type="transmembrane region" description="Helical" evidence="10">
    <location>
        <begin position="200"/>
        <end position="220"/>
    </location>
</feature>
<dbReference type="GO" id="GO:0012505">
    <property type="term" value="C:endomembrane system"/>
    <property type="evidence" value="ECO:0007669"/>
    <property type="project" value="UniProtKB-SubCell"/>
</dbReference>
<dbReference type="Gene3D" id="1.20.1420.30">
    <property type="entry name" value="NCX, central ion-binding region"/>
    <property type="match status" value="1"/>
</dbReference>
<organism evidence="12 13">
    <name type="scientific">Dentiscutata erythropus</name>
    <dbReference type="NCBI Taxonomy" id="1348616"/>
    <lineage>
        <taxon>Eukaryota</taxon>
        <taxon>Fungi</taxon>
        <taxon>Fungi incertae sedis</taxon>
        <taxon>Mucoromycota</taxon>
        <taxon>Glomeromycotina</taxon>
        <taxon>Glomeromycetes</taxon>
        <taxon>Diversisporales</taxon>
        <taxon>Gigasporaceae</taxon>
        <taxon>Dentiscutata</taxon>
    </lineage>
</organism>
<comment type="function">
    <text evidence="10">Has a role in promoting intracellular calcium ion sequestration via the exchange of calcium ions for hydrogen ions across the vacuolar membrane. Involved also in manganese ion homeostasis via its uptake into the vacuole.</text>
</comment>
<dbReference type="PANTHER" id="PTHR31503">
    <property type="entry name" value="VACUOLAR CALCIUM ION TRANSPORTER"/>
    <property type="match status" value="1"/>
</dbReference>
<feature type="transmembrane region" description="Helical" evidence="10">
    <location>
        <begin position="120"/>
        <end position="142"/>
    </location>
</feature>
<reference evidence="12" key="1">
    <citation type="submission" date="2021-06" db="EMBL/GenBank/DDBJ databases">
        <authorList>
            <person name="Kallberg Y."/>
            <person name="Tangrot J."/>
            <person name="Rosling A."/>
        </authorList>
    </citation>
    <scope>NUCLEOTIDE SEQUENCE</scope>
    <source>
        <strain evidence="12">MA453B</strain>
    </source>
</reference>
<feature type="transmembrane region" description="Helical" evidence="10">
    <location>
        <begin position="278"/>
        <end position="297"/>
    </location>
</feature>
<keyword evidence="4 10" id="KW-0109">Calcium transport</keyword>
<keyword evidence="3 10" id="KW-0813">Transport</keyword>
<dbReference type="InterPro" id="IPR004713">
    <property type="entry name" value="CaH_exchang"/>
</dbReference>
<evidence type="ECO:0000256" key="3">
    <source>
        <dbReference type="ARBA" id="ARBA00022448"/>
    </source>
</evidence>
<feature type="transmembrane region" description="Helical" evidence="10">
    <location>
        <begin position="241"/>
        <end position="258"/>
    </location>
</feature>
<evidence type="ECO:0000256" key="7">
    <source>
        <dbReference type="ARBA" id="ARBA00022989"/>
    </source>
</evidence>
<evidence type="ECO:0000259" key="11">
    <source>
        <dbReference type="Pfam" id="PF01699"/>
    </source>
</evidence>
<dbReference type="GO" id="GO:0006874">
    <property type="term" value="P:intracellular calcium ion homeostasis"/>
    <property type="evidence" value="ECO:0007669"/>
    <property type="project" value="TreeGrafter"/>
</dbReference>
<dbReference type="Pfam" id="PF01699">
    <property type="entry name" value="Na_Ca_ex"/>
    <property type="match status" value="2"/>
</dbReference>
<dbReference type="InterPro" id="IPR004837">
    <property type="entry name" value="NaCa_Exmemb"/>
</dbReference>
<comment type="caution">
    <text evidence="10">Lacks conserved residue(s) required for the propagation of feature annotation.</text>
</comment>
<dbReference type="PANTHER" id="PTHR31503:SF22">
    <property type="entry name" value="VACUOLAR CALCIUM ION TRANSPORTER"/>
    <property type="match status" value="1"/>
</dbReference>
<keyword evidence="8 10" id="KW-0406">Ion transport</keyword>
<dbReference type="Proteomes" id="UP000789405">
    <property type="component" value="Unassembled WGS sequence"/>
</dbReference>
<gene>
    <name evidence="12" type="ORF">DERYTH_LOCUS13826</name>
</gene>
<evidence type="ECO:0000256" key="2">
    <source>
        <dbReference type="ARBA" id="ARBA00008170"/>
    </source>
</evidence>
<evidence type="ECO:0000256" key="9">
    <source>
        <dbReference type="ARBA" id="ARBA00023136"/>
    </source>
</evidence>
<evidence type="ECO:0000256" key="1">
    <source>
        <dbReference type="ARBA" id="ARBA00004127"/>
    </source>
</evidence>
<feature type="domain" description="Sodium/calcium exchanger membrane region" evidence="11">
    <location>
        <begin position="60"/>
        <end position="222"/>
    </location>
</feature>